<keyword evidence="7" id="KW-1185">Reference proteome</keyword>
<comment type="similarity">
    <text evidence="1 3">Belongs to the short-chain dehydrogenases/reductases (SDR) family.</text>
</comment>
<evidence type="ECO:0000313" key="7">
    <source>
        <dbReference type="Proteomes" id="UP000580654"/>
    </source>
</evidence>
<dbReference type="SUPFAM" id="SSF51735">
    <property type="entry name" value="NAD(P)-binding Rossmann-fold domains"/>
    <property type="match status" value="1"/>
</dbReference>
<dbReference type="InterPro" id="IPR020904">
    <property type="entry name" value="Sc_DH/Rdtase_CS"/>
</dbReference>
<accession>A0A840Y0F3</accession>
<dbReference type="PRINTS" id="PR00081">
    <property type="entry name" value="GDHRDH"/>
</dbReference>
<dbReference type="Gene3D" id="3.40.50.720">
    <property type="entry name" value="NAD(P)-binding Rossmann-like Domain"/>
    <property type="match status" value="1"/>
</dbReference>
<dbReference type="NCBIfam" id="NF005495">
    <property type="entry name" value="PRK07109.1"/>
    <property type="match status" value="1"/>
</dbReference>
<evidence type="ECO:0000256" key="3">
    <source>
        <dbReference type="RuleBase" id="RU000363"/>
    </source>
</evidence>
<sequence length="341" mass="36013">MQLKPVSEQVVVVAGASSGIGRETALRFASRGAKLVVAARSEPGLASLAGEIEALGGQALHVACDVADFAQVQALAEAAVARFGRIDTWVNNAAVSVYALAEETKPEEYRRVMEVNYLGQVHGALAALPYLRAAGGGALIAISSVESIVSLPLHAAYSASKHAVEGFTDALRRELMAEGAPISVTSVKPGTINTPFFNNSRSKMDVKPKGPPPYYDPGVVADCVLYAAEHPVRDLFAGGAAKSMAAAQMMAPGLVDAALARFGIPASRTGEPETQGQQGNLYEPRAGDNRTDGDFAGRARRFSLYTWLETHPPAKALALGGAVVGTALLFMRRREERRRWG</sequence>
<dbReference type="AlphaFoldDB" id="A0A840Y0F3"/>
<name>A0A840Y0F3_9PROT</name>
<dbReference type="InterPro" id="IPR002347">
    <property type="entry name" value="SDR_fam"/>
</dbReference>
<feature type="region of interest" description="Disordered" evidence="4">
    <location>
        <begin position="267"/>
        <end position="292"/>
    </location>
</feature>
<keyword evidence="2" id="KW-0560">Oxidoreductase</keyword>
<dbReference type="SMART" id="SM00822">
    <property type="entry name" value="PKS_KR"/>
    <property type="match status" value="1"/>
</dbReference>
<reference evidence="6 7" key="1">
    <citation type="submission" date="2020-08" db="EMBL/GenBank/DDBJ databases">
        <title>Genomic Encyclopedia of Type Strains, Phase IV (KMG-IV): sequencing the most valuable type-strain genomes for metagenomic binning, comparative biology and taxonomic classification.</title>
        <authorList>
            <person name="Goeker M."/>
        </authorList>
    </citation>
    <scope>NUCLEOTIDE SEQUENCE [LARGE SCALE GENOMIC DNA]</scope>
    <source>
        <strain evidence="6 7">DSM 25622</strain>
    </source>
</reference>
<dbReference type="PRINTS" id="PR00080">
    <property type="entry name" value="SDRFAMILY"/>
</dbReference>
<evidence type="ECO:0000313" key="6">
    <source>
        <dbReference type="EMBL" id="MBB5694588.1"/>
    </source>
</evidence>
<dbReference type="InterPro" id="IPR036291">
    <property type="entry name" value="NAD(P)-bd_dom_sf"/>
</dbReference>
<feature type="domain" description="Ketoreductase" evidence="5">
    <location>
        <begin position="9"/>
        <end position="195"/>
    </location>
</feature>
<evidence type="ECO:0000256" key="4">
    <source>
        <dbReference type="SAM" id="MobiDB-lite"/>
    </source>
</evidence>
<dbReference type="GO" id="GO:0016020">
    <property type="term" value="C:membrane"/>
    <property type="evidence" value="ECO:0007669"/>
    <property type="project" value="TreeGrafter"/>
</dbReference>
<protein>
    <submittedName>
        <fullName evidence="6">NAD(P)-dependent dehydrogenase (Short-subunit alcohol dehydrogenase family)</fullName>
    </submittedName>
</protein>
<evidence type="ECO:0000256" key="2">
    <source>
        <dbReference type="ARBA" id="ARBA00023002"/>
    </source>
</evidence>
<dbReference type="Proteomes" id="UP000580654">
    <property type="component" value="Unassembled WGS sequence"/>
</dbReference>
<dbReference type="EMBL" id="JACIJD010000011">
    <property type="protein sequence ID" value="MBB5694588.1"/>
    <property type="molecule type" value="Genomic_DNA"/>
</dbReference>
<dbReference type="Pfam" id="PF00106">
    <property type="entry name" value="adh_short"/>
    <property type="match status" value="1"/>
</dbReference>
<dbReference type="GO" id="GO:0016491">
    <property type="term" value="F:oxidoreductase activity"/>
    <property type="evidence" value="ECO:0007669"/>
    <property type="project" value="UniProtKB-KW"/>
</dbReference>
<dbReference type="InterPro" id="IPR057326">
    <property type="entry name" value="KR_dom"/>
</dbReference>
<dbReference type="CDD" id="cd05360">
    <property type="entry name" value="SDR_c3"/>
    <property type="match status" value="1"/>
</dbReference>
<organism evidence="6 7">
    <name type="scientific">Muricoccus pecuniae</name>
    <dbReference type="NCBI Taxonomy" id="693023"/>
    <lineage>
        <taxon>Bacteria</taxon>
        <taxon>Pseudomonadati</taxon>
        <taxon>Pseudomonadota</taxon>
        <taxon>Alphaproteobacteria</taxon>
        <taxon>Acetobacterales</taxon>
        <taxon>Roseomonadaceae</taxon>
        <taxon>Muricoccus</taxon>
    </lineage>
</organism>
<proteinExistence type="inferred from homology"/>
<evidence type="ECO:0000256" key="1">
    <source>
        <dbReference type="ARBA" id="ARBA00006484"/>
    </source>
</evidence>
<evidence type="ECO:0000259" key="5">
    <source>
        <dbReference type="SMART" id="SM00822"/>
    </source>
</evidence>
<gene>
    <name evidence="6" type="ORF">FHS87_002640</name>
</gene>
<dbReference type="PANTHER" id="PTHR44196:SF1">
    <property type="entry name" value="DEHYDROGENASE_REDUCTASE SDR FAMILY MEMBER 7B"/>
    <property type="match status" value="1"/>
</dbReference>
<dbReference type="PANTHER" id="PTHR44196">
    <property type="entry name" value="DEHYDROGENASE/REDUCTASE SDR FAMILY MEMBER 7B"/>
    <property type="match status" value="1"/>
</dbReference>
<dbReference type="RefSeq" id="WP_184518920.1">
    <property type="nucleotide sequence ID" value="NZ_JACIJD010000011.1"/>
</dbReference>
<dbReference type="PROSITE" id="PS00061">
    <property type="entry name" value="ADH_SHORT"/>
    <property type="match status" value="1"/>
</dbReference>
<comment type="caution">
    <text evidence="6">The sequence shown here is derived from an EMBL/GenBank/DDBJ whole genome shotgun (WGS) entry which is preliminary data.</text>
</comment>